<protein>
    <submittedName>
        <fullName evidence="1">Uncharacterized protein</fullName>
    </submittedName>
</protein>
<evidence type="ECO:0000313" key="2">
    <source>
        <dbReference type="Proteomes" id="UP001054945"/>
    </source>
</evidence>
<dbReference type="EMBL" id="BPLR01005728">
    <property type="protein sequence ID" value="GIY04578.1"/>
    <property type="molecule type" value="Genomic_DNA"/>
</dbReference>
<name>A0AAV4QB01_CAEEX</name>
<dbReference type="AlphaFoldDB" id="A0AAV4QB01"/>
<organism evidence="1 2">
    <name type="scientific">Caerostris extrusa</name>
    <name type="common">Bark spider</name>
    <name type="synonym">Caerostris bankana</name>
    <dbReference type="NCBI Taxonomy" id="172846"/>
    <lineage>
        <taxon>Eukaryota</taxon>
        <taxon>Metazoa</taxon>
        <taxon>Ecdysozoa</taxon>
        <taxon>Arthropoda</taxon>
        <taxon>Chelicerata</taxon>
        <taxon>Arachnida</taxon>
        <taxon>Araneae</taxon>
        <taxon>Araneomorphae</taxon>
        <taxon>Entelegynae</taxon>
        <taxon>Araneoidea</taxon>
        <taxon>Araneidae</taxon>
        <taxon>Caerostris</taxon>
    </lineage>
</organism>
<sequence>MSASVVLTPKMSFLESSTHPRPTPMTLFDPLAVFDGKHTDISKKFPQTKNDAVVISKKLVHLRIQEMDQPGGDREKNQYLRIEGQLDGFLKPHSARTYSKFSPKKYLKKGRWTGLRNRGVFW</sequence>
<gene>
    <name evidence="1" type="ORF">CEXT_350911</name>
</gene>
<dbReference type="Proteomes" id="UP001054945">
    <property type="component" value="Unassembled WGS sequence"/>
</dbReference>
<reference evidence="1 2" key="1">
    <citation type="submission" date="2021-06" db="EMBL/GenBank/DDBJ databases">
        <title>Caerostris extrusa draft genome.</title>
        <authorList>
            <person name="Kono N."/>
            <person name="Arakawa K."/>
        </authorList>
    </citation>
    <scope>NUCLEOTIDE SEQUENCE [LARGE SCALE GENOMIC DNA]</scope>
</reference>
<accession>A0AAV4QB01</accession>
<evidence type="ECO:0000313" key="1">
    <source>
        <dbReference type="EMBL" id="GIY04578.1"/>
    </source>
</evidence>
<comment type="caution">
    <text evidence="1">The sequence shown here is derived from an EMBL/GenBank/DDBJ whole genome shotgun (WGS) entry which is preliminary data.</text>
</comment>
<keyword evidence="2" id="KW-1185">Reference proteome</keyword>
<proteinExistence type="predicted"/>